<dbReference type="OrthoDB" id="6020543at2759"/>
<dbReference type="EMBL" id="KN823306">
    <property type="protein sequence ID" value="KIO18183.1"/>
    <property type="molecule type" value="Genomic_DNA"/>
</dbReference>
<dbReference type="SUPFAM" id="SSF51055">
    <property type="entry name" value="Carbohydrate binding domain"/>
    <property type="match status" value="1"/>
</dbReference>
<dbReference type="GO" id="GO:0008843">
    <property type="term" value="F:endochitinase activity"/>
    <property type="evidence" value="ECO:0007669"/>
    <property type="project" value="UniProtKB-EC"/>
</dbReference>
<feature type="domain" description="GH18" evidence="8">
    <location>
        <begin position="34"/>
        <end position="335"/>
    </location>
</feature>
<dbReference type="PROSITE" id="PS51910">
    <property type="entry name" value="GH18_2"/>
    <property type="match status" value="1"/>
</dbReference>
<evidence type="ECO:0000313" key="9">
    <source>
        <dbReference type="EMBL" id="KIO18183.1"/>
    </source>
</evidence>
<evidence type="ECO:0000256" key="5">
    <source>
        <dbReference type="ARBA" id="ARBA00023277"/>
    </source>
</evidence>
<dbReference type="GO" id="GO:0006032">
    <property type="term" value="P:chitin catabolic process"/>
    <property type="evidence" value="ECO:0007669"/>
    <property type="project" value="UniProtKB-KW"/>
</dbReference>
<keyword evidence="4" id="KW-0146">Chitin degradation</keyword>
<comment type="catalytic activity">
    <reaction evidence="1">
        <text>Random endo-hydrolysis of N-acetyl-beta-D-glucosaminide (1-&gt;4)-beta-linkages in chitin and chitodextrins.</text>
        <dbReference type="EC" id="3.2.1.14"/>
    </reaction>
</comment>
<dbReference type="InterPro" id="IPR036573">
    <property type="entry name" value="CBM_sf_5/12"/>
</dbReference>
<dbReference type="SMART" id="SM00495">
    <property type="entry name" value="ChtBD3"/>
    <property type="match status" value="1"/>
</dbReference>
<dbReference type="InterPro" id="IPR003610">
    <property type="entry name" value="CBM5/12"/>
</dbReference>
<gene>
    <name evidence="9" type="ORF">M407DRAFT_32152</name>
</gene>
<dbReference type="InterPro" id="IPR001579">
    <property type="entry name" value="Glyco_hydro_18_chit_AS"/>
</dbReference>
<evidence type="ECO:0000256" key="4">
    <source>
        <dbReference type="ARBA" id="ARBA00023024"/>
    </source>
</evidence>
<accession>A0A0C3K9U3</accession>
<keyword evidence="10" id="KW-1185">Reference proteome</keyword>
<keyword evidence="7" id="KW-0624">Polysaccharide degradation</keyword>
<dbReference type="AlphaFoldDB" id="A0A0C3K9U3"/>
<evidence type="ECO:0000313" key="10">
    <source>
        <dbReference type="Proteomes" id="UP000054248"/>
    </source>
</evidence>
<dbReference type="InterPro" id="IPR050542">
    <property type="entry name" value="Glycosyl_Hydrlase18_Chitinase"/>
</dbReference>
<dbReference type="GO" id="GO:0000272">
    <property type="term" value="P:polysaccharide catabolic process"/>
    <property type="evidence" value="ECO:0007669"/>
    <property type="project" value="UniProtKB-KW"/>
</dbReference>
<dbReference type="InterPro" id="IPR017853">
    <property type="entry name" value="GH"/>
</dbReference>
<proteinExistence type="predicted"/>
<dbReference type="GO" id="GO:0005576">
    <property type="term" value="C:extracellular region"/>
    <property type="evidence" value="ECO:0007669"/>
    <property type="project" value="InterPro"/>
</dbReference>
<dbReference type="PANTHER" id="PTHR45708:SF49">
    <property type="entry name" value="ENDOCHITINASE"/>
    <property type="match status" value="1"/>
</dbReference>
<evidence type="ECO:0000256" key="7">
    <source>
        <dbReference type="ARBA" id="ARBA00023326"/>
    </source>
</evidence>
<dbReference type="PANTHER" id="PTHR45708">
    <property type="entry name" value="ENDOCHITINASE"/>
    <property type="match status" value="1"/>
</dbReference>
<dbReference type="PROSITE" id="PS01095">
    <property type="entry name" value="GH18_1"/>
    <property type="match status" value="1"/>
</dbReference>
<dbReference type="HOGENOM" id="CLU_007818_1_2_1"/>
<dbReference type="GO" id="GO:0030246">
    <property type="term" value="F:carbohydrate binding"/>
    <property type="evidence" value="ECO:0007669"/>
    <property type="project" value="InterPro"/>
</dbReference>
<dbReference type="Proteomes" id="UP000054248">
    <property type="component" value="Unassembled WGS sequence"/>
</dbReference>
<keyword evidence="3" id="KW-0378">Hydrolase</keyword>
<dbReference type="EC" id="3.2.1.14" evidence="2"/>
<dbReference type="Gene3D" id="2.10.10.20">
    <property type="entry name" value="Carbohydrate-binding module superfamily 5/12"/>
    <property type="match status" value="1"/>
</dbReference>
<dbReference type="InterPro" id="IPR001223">
    <property type="entry name" value="Glyco_hydro18_cat"/>
</dbReference>
<protein>
    <recommendedName>
        <fullName evidence="2">chitinase</fullName>
        <ecNumber evidence="2">3.2.1.14</ecNumber>
    </recommendedName>
</protein>
<dbReference type="CDD" id="cd12215">
    <property type="entry name" value="ChiC_BD"/>
    <property type="match status" value="1"/>
</dbReference>
<reference evidence="10" key="2">
    <citation type="submission" date="2015-01" db="EMBL/GenBank/DDBJ databases">
        <title>Evolutionary Origins and Diversification of the Mycorrhizal Mutualists.</title>
        <authorList>
            <consortium name="DOE Joint Genome Institute"/>
            <consortium name="Mycorrhizal Genomics Consortium"/>
            <person name="Kohler A."/>
            <person name="Kuo A."/>
            <person name="Nagy L.G."/>
            <person name="Floudas D."/>
            <person name="Copeland A."/>
            <person name="Barry K.W."/>
            <person name="Cichocki N."/>
            <person name="Veneault-Fourrey C."/>
            <person name="LaButti K."/>
            <person name="Lindquist E.A."/>
            <person name="Lipzen A."/>
            <person name="Lundell T."/>
            <person name="Morin E."/>
            <person name="Murat C."/>
            <person name="Riley R."/>
            <person name="Ohm R."/>
            <person name="Sun H."/>
            <person name="Tunlid A."/>
            <person name="Henrissat B."/>
            <person name="Grigoriev I.V."/>
            <person name="Hibbett D.S."/>
            <person name="Martin F."/>
        </authorList>
    </citation>
    <scope>NUCLEOTIDE SEQUENCE [LARGE SCALE GENOMIC DNA]</scope>
    <source>
        <strain evidence="10">MUT 4182</strain>
    </source>
</reference>
<sequence>MSSVGVSISCQNVHEKEDPWWGVDKDPFDLTCNSNLVTFWGQNSYGAVNPSDTGNWQKSLSYYCQDDSINAFPIAFVDEYFSTGGLPHIDLSSTCSVSSNGAFSGTNLADCSFLQSDIQLCQSKGKLVTISLGGQHGASSFSGDAQAEQFADTIWNLFLGGTSTTRPFGDVFLDGVDLDIENGSSSYTAFVNRLQTHFAGASKKYYITASPQCPYPDAALSTTLNSASFDAVHIQFYNNYCSLDSYGTDNWNYAIWDYWARYVSPNKNVKLYIGGPAASGAAGSGYVSTTDLQTIVQDTRTNFPAFFGGVMFWDASQAYANGRYDKSTKTMLKSGKVCTSTGQTVTYQKCTAAAWSSGASYVGGSQVKYQGYQWQAKWWTADPPVGTDGTKVWKILFACT</sequence>
<organism evidence="9 10">
    <name type="scientific">Tulasnella calospora MUT 4182</name>
    <dbReference type="NCBI Taxonomy" id="1051891"/>
    <lineage>
        <taxon>Eukaryota</taxon>
        <taxon>Fungi</taxon>
        <taxon>Dikarya</taxon>
        <taxon>Basidiomycota</taxon>
        <taxon>Agaricomycotina</taxon>
        <taxon>Agaricomycetes</taxon>
        <taxon>Cantharellales</taxon>
        <taxon>Tulasnellaceae</taxon>
        <taxon>Tulasnella</taxon>
    </lineage>
</organism>
<evidence type="ECO:0000256" key="3">
    <source>
        <dbReference type="ARBA" id="ARBA00022801"/>
    </source>
</evidence>
<keyword evidence="6" id="KW-0326">Glycosidase</keyword>
<keyword evidence="5" id="KW-0119">Carbohydrate metabolism</keyword>
<dbReference type="Gene3D" id="3.20.20.80">
    <property type="entry name" value="Glycosidases"/>
    <property type="match status" value="1"/>
</dbReference>
<dbReference type="SUPFAM" id="SSF51445">
    <property type="entry name" value="(Trans)glycosidases"/>
    <property type="match status" value="1"/>
</dbReference>
<reference evidence="9 10" key="1">
    <citation type="submission" date="2014-04" db="EMBL/GenBank/DDBJ databases">
        <authorList>
            <consortium name="DOE Joint Genome Institute"/>
            <person name="Kuo A."/>
            <person name="Girlanda M."/>
            <person name="Perotto S."/>
            <person name="Kohler A."/>
            <person name="Nagy L.G."/>
            <person name="Floudas D."/>
            <person name="Copeland A."/>
            <person name="Barry K.W."/>
            <person name="Cichocki N."/>
            <person name="Veneault-Fourrey C."/>
            <person name="LaButti K."/>
            <person name="Lindquist E.A."/>
            <person name="Lipzen A."/>
            <person name="Lundell T."/>
            <person name="Morin E."/>
            <person name="Murat C."/>
            <person name="Sun H."/>
            <person name="Tunlid A."/>
            <person name="Henrissat B."/>
            <person name="Grigoriev I.V."/>
            <person name="Hibbett D.S."/>
            <person name="Martin F."/>
            <person name="Nordberg H.P."/>
            <person name="Cantor M.N."/>
            <person name="Hua S.X."/>
        </authorList>
    </citation>
    <scope>NUCLEOTIDE SEQUENCE [LARGE SCALE GENOMIC DNA]</scope>
    <source>
        <strain evidence="9 10">MUT 4182</strain>
    </source>
</reference>
<name>A0A0C3K9U3_9AGAM</name>
<evidence type="ECO:0000259" key="8">
    <source>
        <dbReference type="PROSITE" id="PS51910"/>
    </source>
</evidence>
<evidence type="ECO:0000256" key="2">
    <source>
        <dbReference type="ARBA" id="ARBA00012729"/>
    </source>
</evidence>
<evidence type="ECO:0000256" key="1">
    <source>
        <dbReference type="ARBA" id="ARBA00000822"/>
    </source>
</evidence>
<evidence type="ECO:0000256" key="6">
    <source>
        <dbReference type="ARBA" id="ARBA00023295"/>
    </source>
</evidence>
<dbReference type="STRING" id="1051891.A0A0C3K9U3"/>